<sequence>MCLGTLFYFDVFVMILLQAYFSLLYNMLKLYKYCCYTMTLIDSNKFHTLINTFGTIVFVLTLLWAVWFASKMD</sequence>
<name>K9XV04_STAC7</name>
<evidence type="ECO:0000256" key="1">
    <source>
        <dbReference type="SAM" id="Phobius"/>
    </source>
</evidence>
<feature type="transmembrane region" description="Helical" evidence="1">
    <location>
        <begin position="49"/>
        <end position="70"/>
    </location>
</feature>
<dbReference type="KEGG" id="scs:Sta7437_2353"/>
<evidence type="ECO:0000313" key="3">
    <source>
        <dbReference type="Proteomes" id="UP000010473"/>
    </source>
</evidence>
<dbReference type="AlphaFoldDB" id="K9XV04"/>
<accession>K9XV04</accession>
<reference evidence="3" key="1">
    <citation type="journal article" date="2013" name="Proc. Natl. Acad. Sci. U.S.A.">
        <title>Improving the coverage of the cyanobacterial phylum using diversity-driven genome sequencing.</title>
        <authorList>
            <person name="Shih P.M."/>
            <person name="Wu D."/>
            <person name="Latifi A."/>
            <person name="Axen S.D."/>
            <person name="Fewer D.P."/>
            <person name="Talla E."/>
            <person name="Calteau A."/>
            <person name="Cai F."/>
            <person name="Tandeau de Marsac N."/>
            <person name="Rippka R."/>
            <person name="Herdman M."/>
            <person name="Sivonen K."/>
            <person name="Coursin T."/>
            <person name="Laurent T."/>
            <person name="Goodwin L."/>
            <person name="Nolan M."/>
            <person name="Davenport K.W."/>
            <person name="Han C.S."/>
            <person name="Rubin E.M."/>
            <person name="Eisen J.A."/>
            <person name="Woyke T."/>
            <person name="Gugger M."/>
            <person name="Kerfeld C.A."/>
        </authorList>
    </citation>
    <scope>NUCLEOTIDE SEQUENCE [LARGE SCALE GENOMIC DNA]</scope>
    <source>
        <strain evidence="3">ATCC 29371 / PCC 7437</strain>
    </source>
</reference>
<keyword evidence="1" id="KW-0812">Transmembrane</keyword>
<keyword evidence="1" id="KW-1133">Transmembrane helix</keyword>
<dbReference type="Proteomes" id="UP000010473">
    <property type="component" value="Chromosome"/>
</dbReference>
<protein>
    <submittedName>
        <fullName evidence="2">Uncharacterized protein</fullName>
    </submittedName>
</protein>
<keyword evidence="1" id="KW-0472">Membrane</keyword>
<gene>
    <name evidence="2" type="ordered locus">Sta7437_2353</name>
</gene>
<proteinExistence type="predicted"/>
<dbReference type="STRING" id="111780.Sta7437_2353"/>
<keyword evidence="3" id="KW-1185">Reference proteome</keyword>
<feature type="transmembrane region" description="Helical" evidence="1">
    <location>
        <begin position="6"/>
        <end position="28"/>
    </location>
</feature>
<organism evidence="2 3">
    <name type="scientific">Stanieria cyanosphaera (strain ATCC 29371 / PCC 7437)</name>
    <dbReference type="NCBI Taxonomy" id="111780"/>
    <lineage>
        <taxon>Bacteria</taxon>
        <taxon>Bacillati</taxon>
        <taxon>Cyanobacteriota</taxon>
        <taxon>Cyanophyceae</taxon>
        <taxon>Pleurocapsales</taxon>
        <taxon>Dermocarpellaceae</taxon>
        <taxon>Stanieria</taxon>
    </lineage>
</organism>
<dbReference type="EMBL" id="CP003653">
    <property type="protein sequence ID" value="AFZ35894.1"/>
    <property type="molecule type" value="Genomic_DNA"/>
</dbReference>
<dbReference type="HOGENOM" id="CLU_2703029_0_0_3"/>
<evidence type="ECO:0000313" key="2">
    <source>
        <dbReference type="EMBL" id="AFZ35894.1"/>
    </source>
</evidence>